<comment type="caution">
    <text evidence="8">The sequence shown here is derived from an EMBL/GenBank/DDBJ whole genome shotgun (WGS) entry which is preliminary data.</text>
</comment>
<dbReference type="InterPro" id="IPR015590">
    <property type="entry name" value="Aldehyde_DH_dom"/>
</dbReference>
<dbReference type="Gene3D" id="3.40.309.10">
    <property type="entry name" value="Aldehyde Dehydrogenase, Chain A, domain 2"/>
    <property type="match status" value="1"/>
</dbReference>
<keyword evidence="2 6" id="KW-0560">Oxidoreductase</keyword>
<feature type="domain" description="Aldehyde dehydrogenase" evidence="7">
    <location>
        <begin position="15"/>
        <end position="461"/>
    </location>
</feature>
<dbReference type="EMBL" id="JAENHP010000026">
    <property type="protein sequence ID" value="MBM2622551.1"/>
    <property type="molecule type" value="Genomic_DNA"/>
</dbReference>
<dbReference type="Pfam" id="PF00171">
    <property type="entry name" value="Aldedh"/>
    <property type="match status" value="1"/>
</dbReference>
<reference evidence="8 9" key="1">
    <citation type="submission" date="2021-01" db="EMBL/GenBank/DDBJ databases">
        <title>Actinoplanes sp. nov. LDG1-06 isolated from lichen.</title>
        <authorList>
            <person name="Saeng-In P."/>
            <person name="Phongsopitanun W."/>
            <person name="Kanchanasin P."/>
            <person name="Yuki M."/>
            <person name="Kudo T."/>
            <person name="Ohkuma M."/>
            <person name="Tanasupawat S."/>
        </authorList>
    </citation>
    <scope>NUCLEOTIDE SEQUENCE [LARGE SCALE GENOMIC DNA]</scope>
    <source>
        <strain evidence="8 9">LDG1-06</strain>
    </source>
</reference>
<proteinExistence type="inferred from homology"/>
<dbReference type="Proteomes" id="UP000632138">
    <property type="component" value="Unassembled WGS sequence"/>
</dbReference>
<organism evidence="8 9">
    <name type="scientific">Paractinoplanes ovalisporus</name>
    <dbReference type="NCBI Taxonomy" id="2810368"/>
    <lineage>
        <taxon>Bacteria</taxon>
        <taxon>Bacillati</taxon>
        <taxon>Actinomycetota</taxon>
        <taxon>Actinomycetes</taxon>
        <taxon>Micromonosporales</taxon>
        <taxon>Micromonosporaceae</taxon>
        <taxon>Paractinoplanes</taxon>
    </lineage>
</organism>
<dbReference type="PANTHER" id="PTHR42804">
    <property type="entry name" value="ALDEHYDE DEHYDROGENASE"/>
    <property type="match status" value="1"/>
</dbReference>
<evidence type="ECO:0000256" key="3">
    <source>
        <dbReference type="ARBA" id="ARBA00024226"/>
    </source>
</evidence>
<dbReference type="InterPro" id="IPR029510">
    <property type="entry name" value="Ald_DH_CS_GLU"/>
</dbReference>
<sequence length="463" mass="47750">MTTLDRPHLYIDGQWTPPASSETIAVENPATEEVLAHVPAGTAADVDRAVAAARAAFPAWSVASDRAQVLDRLHTALASRAAEIARVVGLELGTPLKIAKAVQAGLPLTVLRSYADLVLPPPETIGNSTVVREPIGVVGAITPWNYPLHQVVAKVAAALAAGCTVVLKPSELTPLVAFLLVDAASEAGVPPGVLNVVTGTGPVVGAAIAGHPDVDMVSFTGSTATGRAITHAAADRIAKVALELGGKSANVILADADVTRAVKVGVGNAYLNSGQTCTAWTRMLVHESVYDEAVSLAAKTAGGYTVGDPFDESTRLGPLVSAAQRDRVLGFVARASARMVAGDSPVPQKGYFVAPTVFADVDPDSELAQEEIFGPVLSIIPFSSDDEAVAIANNSKYGLAGGVWGSEERALAVAARMRTGQVDINGGAFNPRAPFGGYKQSGVGRELGVHGLAEFQQVKAIQR</sequence>
<evidence type="ECO:0000256" key="6">
    <source>
        <dbReference type="RuleBase" id="RU003345"/>
    </source>
</evidence>
<dbReference type="RefSeq" id="WP_203382902.1">
    <property type="nucleotide sequence ID" value="NZ_JAENHP010000026.1"/>
</dbReference>
<dbReference type="SUPFAM" id="SSF53720">
    <property type="entry name" value="ALDH-like"/>
    <property type="match status" value="1"/>
</dbReference>
<dbReference type="CDD" id="cd07138">
    <property type="entry name" value="ALDH_CddD_SSP0762"/>
    <property type="match status" value="1"/>
</dbReference>
<evidence type="ECO:0000256" key="4">
    <source>
        <dbReference type="ARBA" id="ARBA00049194"/>
    </source>
</evidence>
<dbReference type="PANTHER" id="PTHR42804:SF1">
    <property type="entry name" value="ALDEHYDE DEHYDROGENASE-RELATED"/>
    <property type="match status" value="1"/>
</dbReference>
<name>A0ABS2ATK9_9ACTN</name>
<accession>A0ABS2ATK9</accession>
<evidence type="ECO:0000313" key="8">
    <source>
        <dbReference type="EMBL" id="MBM2622551.1"/>
    </source>
</evidence>
<gene>
    <name evidence="8" type="ORF">JIG36_44320</name>
</gene>
<dbReference type="InterPro" id="IPR016160">
    <property type="entry name" value="Ald_DH_CS_CYS"/>
</dbReference>
<evidence type="ECO:0000313" key="9">
    <source>
        <dbReference type="Proteomes" id="UP000632138"/>
    </source>
</evidence>
<dbReference type="Gene3D" id="3.40.605.10">
    <property type="entry name" value="Aldehyde Dehydrogenase, Chain A, domain 1"/>
    <property type="match status" value="1"/>
</dbReference>
<dbReference type="EC" id="1.2.1.3" evidence="3"/>
<evidence type="ECO:0000256" key="5">
    <source>
        <dbReference type="PROSITE-ProRule" id="PRU10007"/>
    </source>
</evidence>
<dbReference type="InterPro" id="IPR016162">
    <property type="entry name" value="Ald_DH_N"/>
</dbReference>
<feature type="active site" evidence="5">
    <location>
        <position position="243"/>
    </location>
</feature>
<dbReference type="PROSITE" id="PS00070">
    <property type="entry name" value="ALDEHYDE_DEHYDR_CYS"/>
    <property type="match status" value="1"/>
</dbReference>
<dbReference type="PROSITE" id="PS00687">
    <property type="entry name" value="ALDEHYDE_DEHYDR_GLU"/>
    <property type="match status" value="1"/>
</dbReference>
<protein>
    <recommendedName>
        <fullName evidence="3">aldehyde dehydrogenase (NAD(+))</fullName>
        <ecNumber evidence="3">1.2.1.3</ecNumber>
    </recommendedName>
</protein>
<dbReference type="InterPro" id="IPR016163">
    <property type="entry name" value="Ald_DH_C"/>
</dbReference>
<evidence type="ECO:0000256" key="2">
    <source>
        <dbReference type="ARBA" id="ARBA00023002"/>
    </source>
</evidence>
<dbReference type="InterPro" id="IPR016161">
    <property type="entry name" value="Ald_DH/histidinol_DH"/>
</dbReference>
<evidence type="ECO:0000256" key="1">
    <source>
        <dbReference type="ARBA" id="ARBA00009986"/>
    </source>
</evidence>
<comment type="similarity">
    <text evidence="1 6">Belongs to the aldehyde dehydrogenase family.</text>
</comment>
<comment type="catalytic activity">
    <reaction evidence="4">
        <text>an aldehyde + NAD(+) + H2O = a carboxylate + NADH + 2 H(+)</text>
        <dbReference type="Rhea" id="RHEA:16185"/>
        <dbReference type="ChEBI" id="CHEBI:15377"/>
        <dbReference type="ChEBI" id="CHEBI:15378"/>
        <dbReference type="ChEBI" id="CHEBI:17478"/>
        <dbReference type="ChEBI" id="CHEBI:29067"/>
        <dbReference type="ChEBI" id="CHEBI:57540"/>
        <dbReference type="ChEBI" id="CHEBI:57945"/>
        <dbReference type="EC" id="1.2.1.3"/>
    </reaction>
</comment>
<keyword evidence="9" id="KW-1185">Reference proteome</keyword>
<evidence type="ECO:0000259" key="7">
    <source>
        <dbReference type="Pfam" id="PF00171"/>
    </source>
</evidence>